<dbReference type="EMBL" id="CAJPVJ010005898">
    <property type="protein sequence ID" value="CAG2169932.1"/>
    <property type="molecule type" value="Genomic_DNA"/>
</dbReference>
<evidence type="ECO:0000313" key="4">
    <source>
        <dbReference type="EMBL" id="CAD7652745.1"/>
    </source>
</evidence>
<dbReference type="CDD" id="cd06465">
    <property type="entry name" value="p23_hB-ind1_like"/>
    <property type="match status" value="1"/>
</dbReference>
<dbReference type="GO" id="GO:0006457">
    <property type="term" value="P:protein folding"/>
    <property type="evidence" value="ECO:0007669"/>
    <property type="project" value="TreeGrafter"/>
</dbReference>
<dbReference type="InterPro" id="IPR045250">
    <property type="entry name" value="p23-like"/>
</dbReference>
<dbReference type="GO" id="GO:0051879">
    <property type="term" value="F:Hsp90 protein binding"/>
    <property type="evidence" value="ECO:0007669"/>
    <property type="project" value="InterPro"/>
</dbReference>
<organism evidence="4">
    <name type="scientific">Oppiella nova</name>
    <dbReference type="NCBI Taxonomy" id="334625"/>
    <lineage>
        <taxon>Eukaryota</taxon>
        <taxon>Metazoa</taxon>
        <taxon>Ecdysozoa</taxon>
        <taxon>Arthropoda</taxon>
        <taxon>Chelicerata</taxon>
        <taxon>Arachnida</taxon>
        <taxon>Acari</taxon>
        <taxon>Acariformes</taxon>
        <taxon>Sarcoptiformes</taxon>
        <taxon>Oribatida</taxon>
        <taxon>Brachypylina</taxon>
        <taxon>Oppioidea</taxon>
        <taxon>Oppiidae</taxon>
        <taxon>Oppiella</taxon>
    </lineage>
</organism>
<comment type="similarity">
    <text evidence="1">Belongs to the p23/wos2 family.</text>
</comment>
<dbReference type="InterPro" id="IPR007052">
    <property type="entry name" value="CS_dom"/>
</dbReference>
<dbReference type="Proteomes" id="UP000728032">
    <property type="component" value="Unassembled WGS sequence"/>
</dbReference>
<dbReference type="PANTHER" id="PTHR22932">
    <property type="entry name" value="TELOMERASE-BINDING PROTEIN P23 HSP90 CO-CHAPERONE"/>
    <property type="match status" value="1"/>
</dbReference>
<protein>
    <recommendedName>
        <fullName evidence="3">CS domain-containing protein</fullName>
    </recommendedName>
</protein>
<dbReference type="InterPro" id="IPR008978">
    <property type="entry name" value="HSP20-like_chaperone"/>
</dbReference>
<sequence length="182" mass="20325">MPETQHKVLPAPVYWAQRSNLVYIKIGVEDVKSPDIKVEKDKIYYKGVGTGSKQEYEANLELFDEINTEDSKYIVRDRGTEFVLIKAKEGPFWKRLLKTQQKFHWLKIDFNKWKDEDDSEDEASGPGGVGGGGGGDFEEMMRQMGGLGGMGGAGMPDLGDLDDKEEGGADSDDEELPELEDK</sequence>
<evidence type="ECO:0000256" key="2">
    <source>
        <dbReference type="SAM" id="MobiDB-lite"/>
    </source>
</evidence>
<feature type="compositionally biased region" description="Gly residues" evidence="2">
    <location>
        <begin position="125"/>
        <end position="135"/>
    </location>
</feature>
<reference evidence="4" key="1">
    <citation type="submission" date="2020-11" db="EMBL/GenBank/DDBJ databases">
        <authorList>
            <person name="Tran Van P."/>
        </authorList>
    </citation>
    <scope>NUCLEOTIDE SEQUENCE</scope>
</reference>
<dbReference type="Gene3D" id="2.60.40.790">
    <property type="match status" value="1"/>
</dbReference>
<evidence type="ECO:0000313" key="5">
    <source>
        <dbReference type="Proteomes" id="UP000728032"/>
    </source>
</evidence>
<evidence type="ECO:0000259" key="3">
    <source>
        <dbReference type="PROSITE" id="PS51203"/>
    </source>
</evidence>
<evidence type="ECO:0000256" key="1">
    <source>
        <dbReference type="ARBA" id="ARBA00025733"/>
    </source>
</evidence>
<keyword evidence="5" id="KW-1185">Reference proteome</keyword>
<dbReference type="Pfam" id="PF04969">
    <property type="entry name" value="CS"/>
    <property type="match status" value="1"/>
</dbReference>
<feature type="compositionally biased region" description="Gly residues" evidence="2">
    <location>
        <begin position="145"/>
        <end position="154"/>
    </location>
</feature>
<dbReference type="EMBL" id="OC920723">
    <property type="protein sequence ID" value="CAD7652745.1"/>
    <property type="molecule type" value="Genomic_DNA"/>
</dbReference>
<gene>
    <name evidence="4" type="ORF">ONB1V03_LOCUS9404</name>
</gene>
<dbReference type="GO" id="GO:0005829">
    <property type="term" value="C:cytosol"/>
    <property type="evidence" value="ECO:0007669"/>
    <property type="project" value="TreeGrafter"/>
</dbReference>
<dbReference type="OrthoDB" id="1564555at2759"/>
<accession>A0A7R9QPU1</accession>
<feature type="region of interest" description="Disordered" evidence="2">
    <location>
        <begin position="115"/>
        <end position="182"/>
    </location>
</feature>
<dbReference type="AlphaFoldDB" id="A0A7R9QPU1"/>
<dbReference type="GO" id="GO:0051087">
    <property type="term" value="F:protein-folding chaperone binding"/>
    <property type="evidence" value="ECO:0007669"/>
    <property type="project" value="TreeGrafter"/>
</dbReference>
<dbReference type="GO" id="GO:0051131">
    <property type="term" value="P:chaperone-mediated protein complex assembly"/>
    <property type="evidence" value="ECO:0007669"/>
    <property type="project" value="TreeGrafter"/>
</dbReference>
<dbReference type="FunFam" id="2.60.40.790:FF:000013">
    <property type="entry name" value="Very-long-chain (3R)-3-hydroxyacyl-CoA dehydratase"/>
    <property type="match status" value="1"/>
</dbReference>
<dbReference type="PROSITE" id="PS51203">
    <property type="entry name" value="CS"/>
    <property type="match status" value="1"/>
</dbReference>
<feature type="domain" description="CS" evidence="3">
    <location>
        <begin position="8"/>
        <end position="97"/>
    </location>
</feature>
<dbReference type="PANTHER" id="PTHR22932:SF1">
    <property type="entry name" value="CO-CHAPERONE PROTEIN DAF-41"/>
    <property type="match status" value="1"/>
</dbReference>
<feature type="compositionally biased region" description="Acidic residues" evidence="2">
    <location>
        <begin position="159"/>
        <end position="182"/>
    </location>
</feature>
<dbReference type="GO" id="GO:0005634">
    <property type="term" value="C:nucleus"/>
    <property type="evidence" value="ECO:0007669"/>
    <property type="project" value="TreeGrafter"/>
</dbReference>
<dbReference type="SUPFAM" id="SSF49764">
    <property type="entry name" value="HSP20-like chaperones"/>
    <property type="match status" value="1"/>
</dbReference>
<proteinExistence type="inferred from homology"/>
<name>A0A7R9QPU1_9ACAR</name>